<proteinExistence type="predicted"/>
<dbReference type="Pfam" id="PF07859">
    <property type="entry name" value="Abhydrolase_3"/>
    <property type="match status" value="1"/>
</dbReference>
<evidence type="ECO:0000313" key="3">
    <source>
        <dbReference type="EMBL" id="WMD16396.1"/>
    </source>
</evidence>
<sequence>MLQTTTMPLSKGSLHSCTFKRIPDETRFHVVDPNVIQKVESSGKYILTYKEPDTTYLNIHELRKEMGSPNLDLCTEEIEEIPYLVSLSDRKIPITFFRIPNKEKQSAIVFIHGGGYIGGSTLVLQNQCRFLAEQSGATVISIDYRLAPEAPFPAAFDDCKDVVKWLVHHADHWNIDPNNLSIAGESAGGALAVSCGLSEVGKYLKLVIPIYGALDVCSASDLDYWDYDLYDVIPEHKKYVITRLNRFRNLNGTLQNLYLNDISDAKNPMASPLYAIDLSNLSNVLMIEAEYDYFRLSNDLFAEHLWNADIPCEVIRYQGMDHGFYDRLGYCEQTKDCILEIAKHIK</sequence>
<dbReference type="PANTHER" id="PTHR48081">
    <property type="entry name" value="AB HYDROLASE SUPERFAMILY PROTEIN C4A8.06C"/>
    <property type="match status" value="1"/>
</dbReference>
<dbReference type="EMBL" id="CP132968">
    <property type="protein sequence ID" value="WMD16396.1"/>
    <property type="molecule type" value="Genomic_DNA"/>
</dbReference>
<gene>
    <name evidence="3" type="ORF">RBI15_13730</name>
</gene>
<reference evidence="3" key="1">
    <citation type="submission" date="2023-08" db="EMBL/GenBank/DDBJ databases">
        <title>Complete Genome Sequences of butyrate producing Anaerostipes hadrus strains BA1 and GIF7 isolated from the terminal ileum of a healthy lean male.</title>
        <authorList>
            <person name="Low A."/>
            <person name="Sheludchenko M."/>
            <person name="Cheng H.E."/>
            <person name="Koh X.Q."/>
            <person name="Lee J."/>
        </authorList>
    </citation>
    <scope>NUCLEOTIDE SEQUENCE</scope>
    <source>
        <strain evidence="3">BA1</strain>
    </source>
</reference>
<dbReference type="AlphaFoldDB" id="A0AAQ3PWT3"/>
<dbReference type="Gene3D" id="3.40.50.1820">
    <property type="entry name" value="alpha/beta hydrolase"/>
    <property type="match status" value="1"/>
</dbReference>
<dbReference type="RefSeq" id="WP_209291258.1">
    <property type="nucleotide sequence ID" value="NZ_CP132968.1"/>
</dbReference>
<keyword evidence="1 3" id="KW-0378">Hydrolase</keyword>
<dbReference type="GO" id="GO:0016787">
    <property type="term" value="F:hydrolase activity"/>
    <property type="evidence" value="ECO:0007669"/>
    <property type="project" value="UniProtKB-KW"/>
</dbReference>
<evidence type="ECO:0000313" key="4">
    <source>
        <dbReference type="Proteomes" id="UP001243496"/>
    </source>
</evidence>
<dbReference type="InterPro" id="IPR013094">
    <property type="entry name" value="AB_hydrolase_3"/>
</dbReference>
<dbReference type="InterPro" id="IPR029058">
    <property type="entry name" value="AB_hydrolase_fold"/>
</dbReference>
<evidence type="ECO:0000256" key="1">
    <source>
        <dbReference type="ARBA" id="ARBA00022801"/>
    </source>
</evidence>
<dbReference type="SUPFAM" id="SSF53474">
    <property type="entry name" value="alpha/beta-Hydrolases"/>
    <property type="match status" value="1"/>
</dbReference>
<dbReference type="Proteomes" id="UP001243496">
    <property type="component" value="Chromosome"/>
</dbReference>
<organism evidence="3 4">
    <name type="scientific">Anaerostipes hadrus</name>
    <dbReference type="NCBI Taxonomy" id="649756"/>
    <lineage>
        <taxon>Bacteria</taxon>
        <taxon>Bacillati</taxon>
        <taxon>Bacillota</taxon>
        <taxon>Clostridia</taxon>
        <taxon>Lachnospirales</taxon>
        <taxon>Lachnospiraceae</taxon>
        <taxon>Anaerostipes</taxon>
    </lineage>
</organism>
<dbReference type="PANTHER" id="PTHR48081:SF8">
    <property type="entry name" value="ALPHA_BETA HYDROLASE FOLD-3 DOMAIN-CONTAINING PROTEIN-RELATED"/>
    <property type="match status" value="1"/>
</dbReference>
<protein>
    <submittedName>
        <fullName evidence="3">Alpha/beta hydrolase</fullName>
    </submittedName>
</protein>
<dbReference type="InterPro" id="IPR050300">
    <property type="entry name" value="GDXG_lipolytic_enzyme"/>
</dbReference>
<evidence type="ECO:0000259" key="2">
    <source>
        <dbReference type="Pfam" id="PF07859"/>
    </source>
</evidence>
<accession>A0AAQ3PWT3</accession>
<feature type="domain" description="Alpha/beta hydrolase fold-3" evidence="2">
    <location>
        <begin position="108"/>
        <end position="325"/>
    </location>
</feature>
<name>A0AAQ3PWT3_ANAHA</name>
<dbReference type="GeneID" id="92742464"/>